<dbReference type="GeneID" id="5716890"/>
<dbReference type="GO" id="GO:0051537">
    <property type="term" value="F:2 iron, 2 sulfur cluster binding"/>
    <property type="evidence" value="ECO:0007669"/>
    <property type="project" value="UniProtKB-KW"/>
</dbReference>
<evidence type="ECO:0000259" key="16">
    <source>
        <dbReference type="PROSITE" id="PS51296"/>
    </source>
</evidence>
<keyword evidence="10" id="KW-0560">Oxidoreductase</keyword>
<dbReference type="GO" id="GO:0010277">
    <property type="term" value="F:chlorophyllide a oxygenase activity"/>
    <property type="evidence" value="ECO:0007669"/>
    <property type="project" value="InterPro"/>
</dbReference>
<dbReference type="GO" id="GO:0016491">
    <property type="term" value="F:oxidoreductase activity"/>
    <property type="evidence" value="ECO:0000318"/>
    <property type="project" value="GO_Central"/>
</dbReference>
<keyword evidence="6" id="KW-0001">2Fe-2S</keyword>
<dbReference type="SUPFAM" id="SSF50022">
    <property type="entry name" value="ISP domain"/>
    <property type="match status" value="1"/>
</dbReference>
<dbReference type="KEGG" id="cre:CHLRE_06g305650v5"/>
<evidence type="ECO:0000313" key="17">
    <source>
        <dbReference type="EMBL" id="PNW83072.1"/>
    </source>
</evidence>
<evidence type="ECO:0000256" key="14">
    <source>
        <dbReference type="SAM" id="MobiDB-lite"/>
    </source>
</evidence>
<dbReference type="PROSITE" id="PS51296">
    <property type="entry name" value="RIESKE"/>
    <property type="match status" value="1"/>
</dbReference>
<evidence type="ECO:0000313" key="18">
    <source>
        <dbReference type="Proteomes" id="UP000006906"/>
    </source>
</evidence>
<reference evidence="17 18" key="1">
    <citation type="journal article" date="2007" name="Science">
        <title>The Chlamydomonas genome reveals the evolution of key animal and plant functions.</title>
        <authorList>
            <person name="Merchant S.S."/>
            <person name="Prochnik S.E."/>
            <person name="Vallon O."/>
            <person name="Harris E.H."/>
            <person name="Karpowicz S.J."/>
            <person name="Witman G.B."/>
            <person name="Terry A."/>
            <person name="Salamov A."/>
            <person name="Fritz-Laylin L.K."/>
            <person name="Marechal-Drouard L."/>
            <person name="Marshall W.F."/>
            <person name="Qu L.H."/>
            <person name="Nelson D.R."/>
            <person name="Sanderfoot A.A."/>
            <person name="Spalding M.H."/>
            <person name="Kapitonov V.V."/>
            <person name="Ren Q."/>
            <person name="Ferris P."/>
            <person name="Lindquist E."/>
            <person name="Shapiro H."/>
            <person name="Lucas S.M."/>
            <person name="Grimwood J."/>
            <person name="Schmutz J."/>
            <person name="Cardol P."/>
            <person name="Cerutti H."/>
            <person name="Chanfreau G."/>
            <person name="Chen C.L."/>
            <person name="Cognat V."/>
            <person name="Croft M.T."/>
            <person name="Dent R."/>
            <person name="Dutcher S."/>
            <person name="Fernandez E."/>
            <person name="Fukuzawa H."/>
            <person name="Gonzalez-Ballester D."/>
            <person name="Gonzalez-Halphen D."/>
            <person name="Hallmann A."/>
            <person name="Hanikenne M."/>
            <person name="Hippler M."/>
            <person name="Inwood W."/>
            <person name="Jabbari K."/>
            <person name="Kalanon M."/>
            <person name="Kuras R."/>
            <person name="Lefebvre P.A."/>
            <person name="Lemaire S.D."/>
            <person name="Lobanov A.V."/>
            <person name="Lohr M."/>
            <person name="Manuell A."/>
            <person name="Meier I."/>
            <person name="Mets L."/>
            <person name="Mittag M."/>
            <person name="Mittelmeier T."/>
            <person name="Moroney J.V."/>
            <person name="Moseley J."/>
            <person name="Napoli C."/>
            <person name="Nedelcu A.M."/>
            <person name="Niyogi K."/>
            <person name="Novoselov S.V."/>
            <person name="Paulsen I.T."/>
            <person name="Pazour G."/>
            <person name="Purton S."/>
            <person name="Ral J.P."/>
            <person name="Riano-Pachon D.M."/>
            <person name="Riekhof W."/>
            <person name="Rymarquis L."/>
            <person name="Schroda M."/>
            <person name="Stern D."/>
            <person name="Umen J."/>
            <person name="Willows R."/>
            <person name="Wilson N."/>
            <person name="Zimmer S.L."/>
            <person name="Allmer J."/>
            <person name="Balk J."/>
            <person name="Bisova K."/>
            <person name="Chen C.J."/>
            <person name="Elias M."/>
            <person name="Gendler K."/>
            <person name="Hauser C."/>
            <person name="Lamb M.R."/>
            <person name="Ledford H."/>
            <person name="Long J.C."/>
            <person name="Minagawa J."/>
            <person name="Page M.D."/>
            <person name="Pan J."/>
            <person name="Pootakham W."/>
            <person name="Roje S."/>
            <person name="Rose A."/>
            <person name="Stahlberg E."/>
            <person name="Terauchi A.M."/>
            <person name="Yang P."/>
            <person name="Ball S."/>
            <person name="Bowler C."/>
            <person name="Dieckmann C.L."/>
            <person name="Gladyshev V.N."/>
            <person name="Green P."/>
            <person name="Jorgensen R."/>
            <person name="Mayfield S."/>
            <person name="Mueller-Roeber B."/>
            <person name="Rajamani S."/>
            <person name="Sayre R.T."/>
            <person name="Brokstein P."/>
            <person name="Dubchak I."/>
            <person name="Goodstein D."/>
            <person name="Hornick L."/>
            <person name="Huang Y.W."/>
            <person name="Jhaveri J."/>
            <person name="Luo Y."/>
            <person name="Martinez D."/>
            <person name="Ngau W.C."/>
            <person name="Otillar B."/>
            <person name="Poliakov A."/>
            <person name="Porter A."/>
            <person name="Szajkowski L."/>
            <person name="Werner G."/>
            <person name="Zhou K."/>
            <person name="Grigoriev I.V."/>
            <person name="Rokhsar D.S."/>
            <person name="Grossman A.R."/>
        </authorList>
    </citation>
    <scope>NUCLEOTIDE SEQUENCE [LARGE SCALE GENOMIC DNA]</scope>
    <source>
        <strain evidence="18">CC-503</strain>
    </source>
</reference>
<feature type="region of interest" description="Disordered" evidence="14">
    <location>
        <begin position="557"/>
        <end position="583"/>
    </location>
</feature>
<dbReference type="InterPro" id="IPR013626">
    <property type="entry name" value="PaO"/>
</dbReference>
<keyword evidence="12" id="KW-0411">Iron-sulfur</keyword>
<dbReference type="SUPFAM" id="SSF55961">
    <property type="entry name" value="Bet v1-like"/>
    <property type="match status" value="1"/>
</dbReference>
<dbReference type="GO" id="GO:0046872">
    <property type="term" value="F:metal ion binding"/>
    <property type="evidence" value="ECO:0007669"/>
    <property type="project" value="UniProtKB-KW"/>
</dbReference>
<keyword evidence="3" id="KW-0150">Chloroplast</keyword>
<evidence type="ECO:0000256" key="11">
    <source>
        <dbReference type="ARBA" id="ARBA00023004"/>
    </source>
</evidence>
<evidence type="ECO:0000256" key="7">
    <source>
        <dbReference type="ARBA" id="ARBA00022723"/>
    </source>
</evidence>
<dbReference type="ExpressionAtlas" id="A0A2K3DR97">
    <property type="expression patterns" value="baseline"/>
</dbReference>
<keyword evidence="18" id="KW-1185">Reference proteome</keyword>
<keyword evidence="5 15" id="KW-0812">Transmembrane</keyword>
<dbReference type="GO" id="GO:0005737">
    <property type="term" value="C:cytoplasm"/>
    <property type="evidence" value="ECO:0000318"/>
    <property type="project" value="GO_Central"/>
</dbReference>
<dbReference type="PaxDb" id="3055-EDP05119"/>
<feature type="transmembrane region" description="Helical" evidence="15">
    <location>
        <begin position="689"/>
        <end position="709"/>
    </location>
</feature>
<evidence type="ECO:0000256" key="6">
    <source>
        <dbReference type="ARBA" id="ARBA00022714"/>
    </source>
</evidence>
<protein>
    <recommendedName>
        <fullName evidence="16">Rieske domain-containing protein</fullName>
    </recommendedName>
</protein>
<dbReference type="Proteomes" id="UP000006906">
    <property type="component" value="Chromosome 6"/>
</dbReference>
<keyword evidence="13 15" id="KW-0472">Membrane</keyword>
<dbReference type="Gramene" id="PNW83072">
    <property type="protein sequence ID" value="PNW83072"/>
    <property type="gene ID" value="CHLRE_06g305650v5"/>
</dbReference>
<evidence type="ECO:0000256" key="3">
    <source>
        <dbReference type="ARBA" id="ARBA00022528"/>
    </source>
</evidence>
<evidence type="ECO:0000256" key="1">
    <source>
        <dbReference type="ARBA" id="ARBA00004229"/>
    </source>
</evidence>
<dbReference type="Gene3D" id="2.102.10.10">
    <property type="entry name" value="Rieske [2Fe-2S] iron-sulphur domain"/>
    <property type="match status" value="1"/>
</dbReference>
<proteinExistence type="predicted"/>
<evidence type="ECO:0000256" key="8">
    <source>
        <dbReference type="ARBA" id="ARBA00022946"/>
    </source>
</evidence>
<dbReference type="InterPro" id="IPR017941">
    <property type="entry name" value="Rieske_2Fe-2S"/>
</dbReference>
<dbReference type="OrthoDB" id="426882at2759"/>
<evidence type="ECO:0000256" key="12">
    <source>
        <dbReference type="ARBA" id="ARBA00023014"/>
    </source>
</evidence>
<dbReference type="InterPro" id="IPR036922">
    <property type="entry name" value="Rieske_2Fe-2S_sf"/>
</dbReference>
<evidence type="ECO:0000256" key="4">
    <source>
        <dbReference type="ARBA" id="ARBA00022640"/>
    </source>
</evidence>
<evidence type="ECO:0000256" key="5">
    <source>
        <dbReference type="ARBA" id="ARBA00022692"/>
    </source>
</evidence>
<feature type="region of interest" description="Disordered" evidence="14">
    <location>
        <begin position="45"/>
        <end position="84"/>
    </location>
</feature>
<dbReference type="PANTHER" id="PTHR21266:SF32">
    <property type="entry name" value="CHOLESTEROL 7-DESATURASE NVD"/>
    <property type="match status" value="1"/>
</dbReference>
<dbReference type="InParanoid" id="A0A2K3DR97"/>
<feature type="transmembrane region" description="Helical" evidence="15">
    <location>
        <begin position="715"/>
        <end position="747"/>
    </location>
</feature>
<keyword evidence="7" id="KW-0479">Metal-binding</keyword>
<dbReference type="GO" id="GO:0016020">
    <property type="term" value="C:membrane"/>
    <property type="evidence" value="ECO:0007669"/>
    <property type="project" value="UniProtKB-SubCell"/>
</dbReference>
<sequence>MRLGSQWRLRLEAPIAGAPAVLHPAPVALQSQRFGTLRRRGACVASAAAADPDPQRAASATPPHASSTTPGAPQPTLSAPAPAATSAAATVPLLDCVFAREEEDDGEDFAGSLPPGVRVLEAADSIGAGVSATGPAAAAQPHAKSQSVIASGTSSCCGGGNGCGVAAAGPVAPRRVPFVVAAASVVTETRPGAAGTEDGGAAALAPWDEAAEQPQAVPGEKFDWYRQWYPVAPLDTMDPARPHPFTLLGQELVLWRDGGGTWRAFRDACPHRLAPLSEGRIEADGTLLCAYHGWRFNGSGGCTTIPNFTDEAAHAKATASRRACATAHPTRHLGGLLWVWGSSGPGAEAESAAKQPVLPPEIQEDGTGAPGVDAPGWSFRDLPYGHVYFIENVVDPAHVPVSHHKVAGDRYRDLKKSFSMELSRPVTKDGGFEVSIPKSWRSDVQTSSTGFYPPSHVRIQQNHHNGGTTILALYSTPTVPGWTRHVGMQLLKKAPDSSAKGSGIAFFGLPLPRWLAHLAGALFLHQDMVFLHHQERTVARDQAERLQRAAAAAAAAGSSSAGQQQQGGQQGATAAAATAGAGGDGRMLPPPKYYMPTSVDTGVTAWRHWLATFSDGDVPWAPGTPPLGPRERDPAKLFDTWHTHTSKCTVCLAALERMRLVRTVAVAAAAAAILAATVTAAARAAAAASAAAAAAAAAGATAAGAAAAVGSSGGLWGAIAAAAQAFACGEVGVLALVAALAAAVAAVTVKLEALMHRYDYNHADNV</sequence>
<dbReference type="RefSeq" id="XP_001691386.2">
    <property type="nucleotide sequence ID" value="XM_001691334.2"/>
</dbReference>
<dbReference type="AlphaFoldDB" id="A0A2K3DR97"/>
<feature type="compositionally biased region" description="Low complexity" evidence="14">
    <location>
        <begin position="557"/>
        <end position="579"/>
    </location>
</feature>
<name>A0A2K3DR97_CHLRE</name>
<evidence type="ECO:0000256" key="15">
    <source>
        <dbReference type="SAM" id="Phobius"/>
    </source>
</evidence>
<gene>
    <name evidence="17" type="ORF">CHLRE_06g305650v5</name>
</gene>
<dbReference type="OMA" id="KIDWRHE"/>
<dbReference type="InterPro" id="IPR050584">
    <property type="entry name" value="Cholesterol_7-desaturase"/>
</dbReference>
<accession>A0A2K3DR97</accession>
<keyword evidence="4" id="KW-0934">Plastid</keyword>
<dbReference type="Pfam" id="PF00355">
    <property type="entry name" value="Rieske"/>
    <property type="match status" value="1"/>
</dbReference>
<keyword evidence="11" id="KW-0408">Iron</keyword>
<evidence type="ECO:0000256" key="10">
    <source>
        <dbReference type="ARBA" id="ARBA00023002"/>
    </source>
</evidence>
<dbReference type="EMBL" id="CM008967">
    <property type="protein sequence ID" value="PNW83072.1"/>
    <property type="molecule type" value="Genomic_DNA"/>
</dbReference>
<feature type="transmembrane region" description="Helical" evidence="15">
    <location>
        <begin position="660"/>
        <end position="682"/>
    </location>
</feature>
<evidence type="ECO:0000256" key="9">
    <source>
        <dbReference type="ARBA" id="ARBA00022989"/>
    </source>
</evidence>
<dbReference type="PANTHER" id="PTHR21266">
    <property type="entry name" value="IRON-SULFUR DOMAIN CONTAINING PROTEIN"/>
    <property type="match status" value="1"/>
</dbReference>
<keyword evidence="8" id="KW-0809">Transit peptide</keyword>
<dbReference type="Pfam" id="PF08417">
    <property type="entry name" value="PaO"/>
    <property type="match status" value="1"/>
</dbReference>
<dbReference type="GO" id="GO:0009507">
    <property type="term" value="C:chloroplast"/>
    <property type="evidence" value="ECO:0007669"/>
    <property type="project" value="UniProtKB-SubCell"/>
</dbReference>
<keyword evidence="9 15" id="KW-1133">Transmembrane helix</keyword>
<evidence type="ECO:0000256" key="13">
    <source>
        <dbReference type="ARBA" id="ARBA00023136"/>
    </source>
</evidence>
<organism evidence="17 18">
    <name type="scientific">Chlamydomonas reinhardtii</name>
    <name type="common">Chlamydomonas smithii</name>
    <dbReference type="NCBI Taxonomy" id="3055"/>
    <lineage>
        <taxon>Eukaryota</taxon>
        <taxon>Viridiplantae</taxon>
        <taxon>Chlorophyta</taxon>
        <taxon>core chlorophytes</taxon>
        <taxon>Chlorophyceae</taxon>
        <taxon>CS clade</taxon>
        <taxon>Chlamydomonadales</taxon>
        <taxon>Chlamydomonadaceae</taxon>
        <taxon>Chlamydomonas</taxon>
    </lineage>
</organism>
<feature type="domain" description="Rieske" evidence="16">
    <location>
        <begin position="228"/>
        <end position="339"/>
    </location>
</feature>
<comment type="subcellular location">
    <subcellularLocation>
        <location evidence="2">Membrane</location>
    </subcellularLocation>
    <subcellularLocation>
        <location evidence="1">Plastid</location>
        <location evidence="1">Chloroplast</location>
    </subcellularLocation>
</comment>
<evidence type="ECO:0000256" key="2">
    <source>
        <dbReference type="ARBA" id="ARBA00004370"/>
    </source>
</evidence>